<dbReference type="PANTHER" id="PTHR44688:SF16">
    <property type="entry name" value="DNA-BINDING TRANSCRIPTIONAL ACTIVATOR DEVR_DOSR"/>
    <property type="match status" value="1"/>
</dbReference>
<evidence type="ECO:0000256" key="2">
    <source>
        <dbReference type="ARBA" id="ARBA00023125"/>
    </source>
</evidence>
<dbReference type="Gene3D" id="3.30.450.40">
    <property type="match status" value="1"/>
</dbReference>
<reference evidence="6" key="1">
    <citation type="submission" date="2016-10" db="EMBL/GenBank/DDBJ databases">
        <authorList>
            <person name="Varghese N."/>
            <person name="Submissions S."/>
        </authorList>
    </citation>
    <scope>NUCLEOTIDE SEQUENCE [LARGE SCALE GENOMIC DNA]</scope>
    <source>
        <strain evidence="6">OK042</strain>
    </source>
</reference>
<dbReference type="PANTHER" id="PTHR44688">
    <property type="entry name" value="DNA-BINDING TRANSCRIPTIONAL ACTIVATOR DEVR_DOSR"/>
    <property type="match status" value="1"/>
</dbReference>
<evidence type="ECO:0000313" key="6">
    <source>
        <dbReference type="Proteomes" id="UP000198915"/>
    </source>
</evidence>
<dbReference type="SMART" id="SM00421">
    <property type="entry name" value="HTH_LUXR"/>
    <property type="match status" value="1"/>
</dbReference>
<keyword evidence="6" id="KW-1185">Reference proteome</keyword>
<dbReference type="Proteomes" id="UP000198915">
    <property type="component" value="Unassembled WGS sequence"/>
</dbReference>
<dbReference type="PROSITE" id="PS00622">
    <property type="entry name" value="HTH_LUXR_1"/>
    <property type="match status" value="1"/>
</dbReference>
<dbReference type="SUPFAM" id="SSF55781">
    <property type="entry name" value="GAF domain-like"/>
    <property type="match status" value="1"/>
</dbReference>
<dbReference type="InterPro" id="IPR000792">
    <property type="entry name" value="Tscrpt_reg_LuxR_C"/>
</dbReference>
<dbReference type="RefSeq" id="WP_092266171.1">
    <property type="nucleotide sequence ID" value="NZ_BJOE01000011.1"/>
</dbReference>
<dbReference type="InterPro" id="IPR036388">
    <property type="entry name" value="WH-like_DNA-bd_sf"/>
</dbReference>
<keyword evidence="2" id="KW-0238">DNA-binding</keyword>
<dbReference type="PRINTS" id="PR00038">
    <property type="entry name" value="HTHLUXR"/>
</dbReference>
<dbReference type="Gene3D" id="1.10.10.10">
    <property type="entry name" value="Winged helix-like DNA-binding domain superfamily/Winged helix DNA-binding domain"/>
    <property type="match status" value="1"/>
</dbReference>
<evidence type="ECO:0000313" key="5">
    <source>
        <dbReference type="EMBL" id="SFI83280.1"/>
    </source>
</evidence>
<evidence type="ECO:0000256" key="3">
    <source>
        <dbReference type="ARBA" id="ARBA00023163"/>
    </source>
</evidence>
<dbReference type="GO" id="GO:0045892">
    <property type="term" value="P:negative regulation of DNA-templated transcription"/>
    <property type="evidence" value="ECO:0007669"/>
    <property type="project" value="UniProtKB-ARBA"/>
</dbReference>
<dbReference type="PROSITE" id="PS50043">
    <property type="entry name" value="HTH_LUXR_2"/>
    <property type="match status" value="1"/>
</dbReference>
<dbReference type="Pfam" id="PF00196">
    <property type="entry name" value="GerE"/>
    <property type="match status" value="1"/>
</dbReference>
<organism evidence="5 6">
    <name type="scientific">Brevibacillus centrosporus</name>
    <dbReference type="NCBI Taxonomy" id="54910"/>
    <lineage>
        <taxon>Bacteria</taxon>
        <taxon>Bacillati</taxon>
        <taxon>Bacillota</taxon>
        <taxon>Bacilli</taxon>
        <taxon>Bacillales</taxon>
        <taxon>Paenibacillaceae</taxon>
        <taxon>Brevibacillus</taxon>
    </lineage>
</organism>
<gene>
    <name evidence="5" type="ORF">SAMN05518846_101287</name>
</gene>
<dbReference type="InterPro" id="IPR029016">
    <property type="entry name" value="GAF-like_dom_sf"/>
</dbReference>
<dbReference type="GO" id="GO:0003677">
    <property type="term" value="F:DNA binding"/>
    <property type="evidence" value="ECO:0007669"/>
    <property type="project" value="UniProtKB-KW"/>
</dbReference>
<sequence>MEAFSNRDYQNVLAFMDDMAGSVEDFRHRALQSFERRFGLYRANFWMVNEHDELIRPVMHNIDDNAMDSYLSSCYQHDILMPHKVVQRLGDHHVLRIHDVLSENEYKESEYYHEFMSRHNYYHQMVAYLINDGQMLGSIAFVRSQKESPFQERERMCLELIARFLSRSMAPLMLSKPEASAKSGQERELTAKEQEVLALVQKGYGNDAIAARLFVSINTVKKHLQSIYRKFNVTNRTSLCYKIHAENS</sequence>
<name>A0A1I3LFH5_9BACL</name>
<dbReference type="STRING" id="1884381.SAMN05518846_101287"/>
<evidence type="ECO:0000259" key="4">
    <source>
        <dbReference type="PROSITE" id="PS50043"/>
    </source>
</evidence>
<keyword evidence="1" id="KW-0805">Transcription regulation</keyword>
<dbReference type="SUPFAM" id="SSF46894">
    <property type="entry name" value="C-terminal effector domain of the bipartite response regulators"/>
    <property type="match status" value="1"/>
</dbReference>
<dbReference type="AlphaFoldDB" id="A0A1I3LFH5"/>
<keyword evidence="3" id="KW-0804">Transcription</keyword>
<dbReference type="EMBL" id="FORT01000001">
    <property type="protein sequence ID" value="SFI83280.1"/>
    <property type="molecule type" value="Genomic_DNA"/>
</dbReference>
<proteinExistence type="predicted"/>
<dbReference type="InterPro" id="IPR016032">
    <property type="entry name" value="Sig_transdc_resp-reg_C-effctor"/>
</dbReference>
<dbReference type="CDD" id="cd06170">
    <property type="entry name" value="LuxR_C_like"/>
    <property type="match status" value="1"/>
</dbReference>
<accession>A0A1I3LFH5</accession>
<feature type="domain" description="HTH luxR-type" evidence="4">
    <location>
        <begin position="182"/>
        <end position="247"/>
    </location>
</feature>
<evidence type="ECO:0000256" key="1">
    <source>
        <dbReference type="ARBA" id="ARBA00023015"/>
    </source>
</evidence>
<protein>
    <submittedName>
        <fullName evidence="5">GAF modulated transcriptional regulator, LuxR family</fullName>
    </submittedName>
</protein>